<dbReference type="AlphaFoldDB" id="A0A8B9E4Y4"/>
<name>A0A8B9E4Y4_ANSCY</name>
<dbReference type="Proteomes" id="UP000694521">
    <property type="component" value="Unplaced"/>
</dbReference>
<sequence length="110" mass="11789">MLATPPSFVSLVYLLRADTLPSSRSSMKMLNKIGPSTDPWGTPLVTVLQPDSVAQMQPGWGFVSDTRVNCCKEKLGEHPAGLLLPLLVAPSADAIEQNSASRHCIGIKCK</sequence>
<organism evidence="1 2">
    <name type="scientific">Anser cygnoides</name>
    <name type="common">Swan goose</name>
    <dbReference type="NCBI Taxonomy" id="8845"/>
    <lineage>
        <taxon>Eukaryota</taxon>
        <taxon>Metazoa</taxon>
        <taxon>Chordata</taxon>
        <taxon>Craniata</taxon>
        <taxon>Vertebrata</taxon>
        <taxon>Euteleostomi</taxon>
        <taxon>Archelosauria</taxon>
        <taxon>Archosauria</taxon>
        <taxon>Dinosauria</taxon>
        <taxon>Saurischia</taxon>
        <taxon>Theropoda</taxon>
        <taxon>Coelurosauria</taxon>
        <taxon>Aves</taxon>
        <taxon>Neognathae</taxon>
        <taxon>Galloanserae</taxon>
        <taxon>Anseriformes</taxon>
        <taxon>Anatidae</taxon>
        <taxon>Anserinae</taxon>
        <taxon>Anser</taxon>
    </lineage>
</organism>
<reference evidence="1" key="2">
    <citation type="submission" date="2025-09" db="UniProtKB">
        <authorList>
            <consortium name="Ensembl"/>
        </authorList>
    </citation>
    <scope>IDENTIFICATION</scope>
</reference>
<dbReference type="Ensembl" id="ENSACDT00005019742.1">
    <property type="protein sequence ID" value="ENSACDP00005016403.1"/>
    <property type="gene ID" value="ENSACDG00005012014.1"/>
</dbReference>
<protein>
    <submittedName>
        <fullName evidence="1">Uncharacterized protein</fullName>
    </submittedName>
</protein>
<proteinExistence type="predicted"/>
<reference evidence="1" key="1">
    <citation type="submission" date="2025-08" db="UniProtKB">
        <authorList>
            <consortium name="Ensembl"/>
        </authorList>
    </citation>
    <scope>IDENTIFICATION</scope>
</reference>
<evidence type="ECO:0000313" key="2">
    <source>
        <dbReference type="Proteomes" id="UP000694521"/>
    </source>
</evidence>
<keyword evidence="2" id="KW-1185">Reference proteome</keyword>
<accession>A0A8B9E4Y4</accession>
<evidence type="ECO:0000313" key="1">
    <source>
        <dbReference type="Ensembl" id="ENSACDP00005016403.1"/>
    </source>
</evidence>